<gene>
    <name evidence="3" type="ORF">ACFQ3F_21090</name>
</gene>
<comment type="caution">
    <text evidence="3">The sequence shown here is derived from an EMBL/GenBank/DDBJ whole genome shotgun (WGS) entry which is preliminary data.</text>
</comment>
<name>A0ABW3W7Q8_9ACTN</name>
<dbReference type="EC" id="3.1.1.99" evidence="3"/>
<dbReference type="GO" id="GO:0016787">
    <property type="term" value="F:hydrolase activity"/>
    <property type="evidence" value="ECO:0007669"/>
    <property type="project" value="UniProtKB-KW"/>
</dbReference>
<dbReference type="PANTHER" id="PTHR10907:SF47">
    <property type="entry name" value="REGUCALCIN"/>
    <property type="match status" value="1"/>
</dbReference>
<dbReference type="RefSeq" id="WP_367919582.1">
    <property type="nucleotide sequence ID" value="NZ_BAABAC010000023.1"/>
</dbReference>
<protein>
    <submittedName>
        <fullName evidence="3">SMP-30/gluconolactonase/LRE family protein</fullName>
        <ecNumber evidence="3">3.1.1.99</ecNumber>
    </submittedName>
</protein>
<evidence type="ECO:0000313" key="4">
    <source>
        <dbReference type="Proteomes" id="UP001597229"/>
    </source>
</evidence>
<dbReference type="InterPro" id="IPR005511">
    <property type="entry name" value="SMP-30"/>
</dbReference>
<dbReference type="SUPFAM" id="SSF63829">
    <property type="entry name" value="Calcium-dependent phosphotriesterase"/>
    <property type="match status" value="1"/>
</dbReference>
<dbReference type="Gene3D" id="2.120.10.30">
    <property type="entry name" value="TolB, C-terminal domain"/>
    <property type="match status" value="1"/>
</dbReference>
<dbReference type="Pfam" id="PF08450">
    <property type="entry name" value="SGL"/>
    <property type="match status" value="1"/>
</dbReference>
<reference evidence="4" key="1">
    <citation type="journal article" date="2019" name="Int. J. Syst. Evol. Microbiol.">
        <title>The Global Catalogue of Microorganisms (GCM) 10K type strain sequencing project: providing services to taxonomists for standard genome sequencing and annotation.</title>
        <authorList>
            <consortium name="The Broad Institute Genomics Platform"/>
            <consortium name="The Broad Institute Genome Sequencing Center for Infectious Disease"/>
            <person name="Wu L."/>
            <person name="Ma J."/>
        </authorList>
    </citation>
    <scope>NUCLEOTIDE SEQUENCE [LARGE SCALE GENOMIC DNA]</scope>
    <source>
        <strain evidence="4">CCUG 52478</strain>
    </source>
</reference>
<dbReference type="Proteomes" id="UP001597229">
    <property type="component" value="Unassembled WGS sequence"/>
</dbReference>
<keyword evidence="4" id="KW-1185">Reference proteome</keyword>
<evidence type="ECO:0000259" key="2">
    <source>
        <dbReference type="Pfam" id="PF08450"/>
    </source>
</evidence>
<dbReference type="PRINTS" id="PR01790">
    <property type="entry name" value="SMP30FAMILY"/>
</dbReference>
<dbReference type="EMBL" id="JBHTLX010000023">
    <property type="protein sequence ID" value="MFD1250303.1"/>
    <property type="molecule type" value="Genomic_DNA"/>
</dbReference>
<accession>A0ABW3W7Q8</accession>
<keyword evidence="3" id="KW-0378">Hydrolase</keyword>
<feature type="domain" description="SMP-30/Gluconolactonase/LRE-like region" evidence="2">
    <location>
        <begin position="8"/>
        <end position="248"/>
    </location>
</feature>
<organism evidence="3 4">
    <name type="scientific">Nocardioides ginsengisoli</name>
    <dbReference type="NCBI Taxonomy" id="363868"/>
    <lineage>
        <taxon>Bacteria</taxon>
        <taxon>Bacillati</taxon>
        <taxon>Actinomycetota</taxon>
        <taxon>Actinomycetes</taxon>
        <taxon>Propionibacteriales</taxon>
        <taxon>Nocardioidaceae</taxon>
        <taxon>Nocardioides</taxon>
    </lineage>
</organism>
<evidence type="ECO:0000313" key="3">
    <source>
        <dbReference type="EMBL" id="MFD1250303.1"/>
    </source>
</evidence>
<dbReference type="PANTHER" id="PTHR10907">
    <property type="entry name" value="REGUCALCIN"/>
    <property type="match status" value="1"/>
</dbReference>
<dbReference type="InterPro" id="IPR013658">
    <property type="entry name" value="SGL"/>
</dbReference>
<proteinExistence type="inferred from homology"/>
<evidence type="ECO:0000256" key="1">
    <source>
        <dbReference type="ARBA" id="ARBA00008853"/>
    </source>
</evidence>
<dbReference type="InterPro" id="IPR011042">
    <property type="entry name" value="6-blade_b-propeller_TolB-like"/>
</dbReference>
<comment type="similarity">
    <text evidence="1">Belongs to the SMP-30/CGR1 family.</text>
</comment>
<sequence>MPTRHRIGEHPLWDDATQRLVWVDCLAGKVWAARPGIEDPTKLYQTRDAGPIGCAALRANGGLVVAGSEGVVLVEPSGETRQLADIPLRPGVRFNDGACDPAGRFLVGTTGGDVPGLGELYSVEPDGRYRRLLSKLDEANGIGWSLQGDQLYFIDSGEPHIWVFDYDVATGELSKQRVFARNPGLPGVLDGLAVDRAGHVWVAMWGGSAVLRYDPAGAPCEVIPTPVSQPTCPAFGGPGLDTLYLTTGAFDMTAHESAAQPWAGHVLRHALPVEGRRPHLFGA</sequence>